<dbReference type="EMBL" id="VKHS01000032">
    <property type="protein sequence ID" value="MBB0228538.1"/>
    <property type="molecule type" value="Genomic_DNA"/>
</dbReference>
<feature type="domain" description="Transketolase N-terminal" evidence="4">
    <location>
        <begin position="5"/>
        <end position="246"/>
    </location>
</feature>
<evidence type="ECO:0000313" key="5">
    <source>
        <dbReference type="EMBL" id="MBB0228538.1"/>
    </source>
</evidence>
<dbReference type="PANTHER" id="PTHR47514">
    <property type="entry name" value="TRANSKETOLASE N-TERMINAL SECTION-RELATED"/>
    <property type="match status" value="1"/>
</dbReference>
<keyword evidence="6" id="KW-1185">Reference proteome</keyword>
<protein>
    <submittedName>
        <fullName evidence="5">Transketolase</fullName>
    </submittedName>
</protein>
<dbReference type="Pfam" id="PF00456">
    <property type="entry name" value="Transketolase_N"/>
    <property type="match status" value="1"/>
</dbReference>
<accession>A0A7W3T0D8</accession>
<dbReference type="InterPro" id="IPR005474">
    <property type="entry name" value="Transketolase_N"/>
</dbReference>
<sequence>MCASEEGGHLGGSMSLVEILAVLYLRVLRHDPGFPGMPERDVLLLSKGHGGIALYAALCEAGYFPAEDLAEYAEHAGPFTAHPHPGIPGVEVPSGSLGHGLALGVGYALAHRLDRSDRRCFVVMGDGELQEGSVWEAASVAASHRLNRLTAIVDRNGLQITGDTESVGSLEPLADRWRAFGWRVVEADGHDTVALTTALGAEPDPERPTVLIAHTVKGKGVARIEGQARSHYAKLNPRQKQQLLKALRADAEARR</sequence>
<comment type="similarity">
    <text evidence="2">Belongs to the transketolase family.</text>
</comment>
<name>A0A7W3T0D8_9ACTN</name>
<gene>
    <name evidence="5" type="ORF">FOE67_03190</name>
</gene>
<organism evidence="5 6">
    <name type="scientific">Streptomyces calidiresistens</name>
    <dbReference type="NCBI Taxonomy" id="1485586"/>
    <lineage>
        <taxon>Bacteria</taxon>
        <taxon>Bacillati</taxon>
        <taxon>Actinomycetota</taxon>
        <taxon>Actinomycetes</taxon>
        <taxon>Kitasatosporales</taxon>
        <taxon>Streptomycetaceae</taxon>
        <taxon>Streptomyces</taxon>
    </lineage>
</organism>
<evidence type="ECO:0000256" key="2">
    <source>
        <dbReference type="ARBA" id="ARBA00007131"/>
    </source>
</evidence>
<dbReference type="InterPro" id="IPR029061">
    <property type="entry name" value="THDP-binding"/>
</dbReference>
<dbReference type="Proteomes" id="UP000530234">
    <property type="component" value="Unassembled WGS sequence"/>
</dbReference>
<evidence type="ECO:0000256" key="3">
    <source>
        <dbReference type="ARBA" id="ARBA00023052"/>
    </source>
</evidence>
<reference evidence="6" key="1">
    <citation type="submission" date="2019-10" db="EMBL/GenBank/DDBJ databases">
        <title>Streptomyces sp. nov., a novel actinobacterium isolated from alkaline environment.</title>
        <authorList>
            <person name="Golinska P."/>
        </authorList>
    </citation>
    <scope>NUCLEOTIDE SEQUENCE [LARGE SCALE GENOMIC DNA]</scope>
    <source>
        <strain evidence="6">DSM 42108</strain>
    </source>
</reference>
<proteinExistence type="inferred from homology"/>
<dbReference type="PANTHER" id="PTHR47514:SF1">
    <property type="entry name" value="TRANSKETOLASE N-TERMINAL SECTION-RELATED"/>
    <property type="match status" value="1"/>
</dbReference>
<evidence type="ECO:0000256" key="1">
    <source>
        <dbReference type="ARBA" id="ARBA00001964"/>
    </source>
</evidence>
<dbReference type="GO" id="GO:0000287">
    <property type="term" value="F:magnesium ion binding"/>
    <property type="evidence" value="ECO:0007669"/>
    <property type="project" value="UniProtKB-ARBA"/>
</dbReference>
<keyword evidence="3" id="KW-0786">Thiamine pyrophosphate</keyword>
<dbReference type="SUPFAM" id="SSF52518">
    <property type="entry name" value="Thiamin diphosphate-binding fold (THDP-binding)"/>
    <property type="match status" value="1"/>
</dbReference>
<comment type="cofactor">
    <cofactor evidence="1">
        <name>thiamine diphosphate</name>
        <dbReference type="ChEBI" id="CHEBI:58937"/>
    </cofactor>
</comment>
<comment type="caution">
    <text evidence="5">The sequence shown here is derived from an EMBL/GenBank/DDBJ whole genome shotgun (WGS) entry which is preliminary data.</text>
</comment>
<evidence type="ECO:0000259" key="4">
    <source>
        <dbReference type="Pfam" id="PF00456"/>
    </source>
</evidence>
<dbReference type="CDD" id="cd02012">
    <property type="entry name" value="TPP_TK"/>
    <property type="match status" value="1"/>
</dbReference>
<dbReference type="AlphaFoldDB" id="A0A7W3T0D8"/>
<dbReference type="Gene3D" id="3.40.50.970">
    <property type="match status" value="1"/>
</dbReference>
<evidence type="ECO:0000313" key="6">
    <source>
        <dbReference type="Proteomes" id="UP000530234"/>
    </source>
</evidence>